<gene>
    <name evidence="1" type="ORF">IAD18_08355</name>
</gene>
<evidence type="ECO:0000313" key="1">
    <source>
        <dbReference type="EMBL" id="HIU39660.1"/>
    </source>
</evidence>
<organism evidence="1 2">
    <name type="scientific">Candidatus Limisoma intestinavium</name>
    <dbReference type="NCBI Taxonomy" id="2840856"/>
    <lineage>
        <taxon>Bacteria</taxon>
        <taxon>Pseudomonadati</taxon>
        <taxon>Bacteroidota</taxon>
        <taxon>Bacteroidia</taxon>
        <taxon>Bacteroidales</taxon>
        <taxon>Candidatus Limisoma</taxon>
    </lineage>
</organism>
<dbReference type="InterPro" id="IPR021768">
    <property type="entry name" value="DUF3332"/>
</dbReference>
<dbReference type="Proteomes" id="UP000824076">
    <property type="component" value="Unassembled WGS sequence"/>
</dbReference>
<reference evidence="1" key="1">
    <citation type="submission" date="2020-10" db="EMBL/GenBank/DDBJ databases">
        <authorList>
            <person name="Gilroy R."/>
        </authorList>
    </citation>
    <scope>NUCLEOTIDE SEQUENCE</scope>
    <source>
        <strain evidence="1">17073</strain>
    </source>
</reference>
<evidence type="ECO:0000313" key="2">
    <source>
        <dbReference type="Proteomes" id="UP000824076"/>
    </source>
</evidence>
<proteinExistence type="predicted"/>
<reference evidence="1" key="2">
    <citation type="journal article" date="2021" name="PeerJ">
        <title>Extensive microbial diversity within the chicken gut microbiome revealed by metagenomics and culture.</title>
        <authorList>
            <person name="Gilroy R."/>
            <person name="Ravi A."/>
            <person name="Getino M."/>
            <person name="Pursley I."/>
            <person name="Horton D.L."/>
            <person name="Alikhan N.F."/>
            <person name="Baker D."/>
            <person name="Gharbi K."/>
            <person name="Hall N."/>
            <person name="Watson M."/>
            <person name="Adriaenssens E.M."/>
            <person name="Foster-Nyarko E."/>
            <person name="Jarju S."/>
            <person name="Secka A."/>
            <person name="Antonio M."/>
            <person name="Oren A."/>
            <person name="Chaudhuri R.R."/>
            <person name="La Ragione R."/>
            <person name="Hildebrand F."/>
            <person name="Pallen M.J."/>
        </authorList>
    </citation>
    <scope>NUCLEOTIDE SEQUENCE</scope>
    <source>
        <strain evidence="1">17073</strain>
    </source>
</reference>
<accession>A0A9D1IMG7</accession>
<sequence>MKKFLLPVCAVVLASSMMLTSCIGNFALTNKVLDWNHQISNKFVNELVFIGFHIIPVYEITALADLLVVNSIEFWSGNNPVASTGEKIVDDGTERYLVAWDESGYTITDENSNTVTRLNFNKDENSWSLATSEGDVTFLTFVDDSHVKVPAADGTYTVVELSQEGLLAYKDLVGQSDYLLAAK</sequence>
<protein>
    <submittedName>
        <fullName evidence="1">DUF3332 domain-containing protein</fullName>
    </submittedName>
</protein>
<dbReference type="EMBL" id="DVMS01000235">
    <property type="protein sequence ID" value="HIU39660.1"/>
    <property type="molecule type" value="Genomic_DNA"/>
</dbReference>
<dbReference type="PROSITE" id="PS51257">
    <property type="entry name" value="PROKAR_LIPOPROTEIN"/>
    <property type="match status" value="1"/>
</dbReference>
<dbReference type="AlphaFoldDB" id="A0A9D1IMG7"/>
<name>A0A9D1IMG7_9BACT</name>
<dbReference type="Pfam" id="PF11810">
    <property type="entry name" value="DUF3332"/>
    <property type="match status" value="1"/>
</dbReference>
<comment type="caution">
    <text evidence="1">The sequence shown here is derived from an EMBL/GenBank/DDBJ whole genome shotgun (WGS) entry which is preliminary data.</text>
</comment>